<evidence type="ECO:0000256" key="1">
    <source>
        <dbReference type="SAM" id="MobiDB-lite"/>
    </source>
</evidence>
<name>A0AAV1DQQ9_OLDCO</name>
<sequence>MSCLDLYLDLEDITQEEREASLENVSFGGFLRGERANTSRNRDEEETPLFAQDDCREESNSDYIAPSESEEDCDVSGESDFEKSDDERLENEERDCNSLPRRHVYKAKHAVKLWNIHHKREYTVTASSPRTWAMGCRTFNVESEDGEPPCEWKMRVSLKAHGLHEIVRWHDAHNCMTPVNDNDNRCVDASLIARLIRRKVEDNVDYTVASAQKDMKTLLKVDVPYKRAWHGRRKAIEAVYGDWTSNFKELPRLCEESQYTMHDATGCLYLLQVWAYERFKRIVPQRKGVDYLIDETAPLAQRWECRYTYDDAPRSSTPPFRDQLTSLRVEDGEVLNNICVSTEKFREKREDENLLDEELDKHLDDIINQTYAALTLGANDEMEVEDTQILVDEDPCLPSQPPPS</sequence>
<accession>A0AAV1DQQ9</accession>
<protein>
    <submittedName>
        <fullName evidence="2">OLC1v1008785C1</fullName>
    </submittedName>
</protein>
<feature type="compositionally biased region" description="Acidic residues" evidence="1">
    <location>
        <begin position="68"/>
        <end position="79"/>
    </location>
</feature>
<evidence type="ECO:0000313" key="2">
    <source>
        <dbReference type="EMBL" id="CAI9109048.1"/>
    </source>
</evidence>
<keyword evidence="3" id="KW-1185">Reference proteome</keyword>
<dbReference type="Proteomes" id="UP001161247">
    <property type="component" value="Chromosome 6"/>
</dbReference>
<proteinExistence type="predicted"/>
<feature type="region of interest" description="Disordered" evidence="1">
    <location>
        <begin position="33"/>
        <end position="94"/>
    </location>
</feature>
<dbReference type="AlphaFoldDB" id="A0AAV1DQQ9"/>
<organism evidence="2 3">
    <name type="scientific">Oldenlandia corymbosa var. corymbosa</name>
    <dbReference type="NCBI Taxonomy" id="529605"/>
    <lineage>
        <taxon>Eukaryota</taxon>
        <taxon>Viridiplantae</taxon>
        <taxon>Streptophyta</taxon>
        <taxon>Embryophyta</taxon>
        <taxon>Tracheophyta</taxon>
        <taxon>Spermatophyta</taxon>
        <taxon>Magnoliopsida</taxon>
        <taxon>eudicotyledons</taxon>
        <taxon>Gunneridae</taxon>
        <taxon>Pentapetalae</taxon>
        <taxon>asterids</taxon>
        <taxon>lamiids</taxon>
        <taxon>Gentianales</taxon>
        <taxon>Rubiaceae</taxon>
        <taxon>Rubioideae</taxon>
        <taxon>Spermacoceae</taxon>
        <taxon>Hedyotis-Oldenlandia complex</taxon>
        <taxon>Oldenlandia</taxon>
    </lineage>
</organism>
<gene>
    <name evidence="2" type="ORF">OLC1_LOCUS17013</name>
</gene>
<dbReference type="EMBL" id="OX459123">
    <property type="protein sequence ID" value="CAI9109048.1"/>
    <property type="molecule type" value="Genomic_DNA"/>
</dbReference>
<evidence type="ECO:0000313" key="3">
    <source>
        <dbReference type="Proteomes" id="UP001161247"/>
    </source>
</evidence>
<dbReference type="PANTHER" id="PTHR31973:SF187">
    <property type="entry name" value="MUTATOR TRANSPOSASE MUDRA PROTEIN"/>
    <property type="match status" value="1"/>
</dbReference>
<feature type="compositionally biased region" description="Basic and acidic residues" evidence="1">
    <location>
        <begin position="33"/>
        <end position="43"/>
    </location>
</feature>
<dbReference type="PANTHER" id="PTHR31973">
    <property type="entry name" value="POLYPROTEIN, PUTATIVE-RELATED"/>
    <property type="match status" value="1"/>
</dbReference>
<reference evidence="2" key="1">
    <citation type="submission" date="2023-03" db="EMBL/GenBank/DDBJ databases">
        <authorList>
            <person name="Julca I."/>
        </authorList>
    </citation>
    <scope>NUCLEOTIDE SEQUENCE</scope>
</reference>